<dbReference type="Pfam" id="PF02465">
    <property type="entry name" value="FliD_N"/>
    <property type="match status" value="1"/>
</dbReference>
<dbReference type="InterPro" id="IPR003481">
    <property type="entry name" value="FliD_N"/>
</dbReference>
<dbReference type="GO" id="GO:0007155">
    <property type="term" value="P:cell adhesion"/>
    <property type="evidence" value="ECO:0007669"/>
    <property type="project" value="InterPro"/>
</dbReference>
<dbReference type="InterPro" id="IPR010810">
    <property type="entry name" value="Flagellin_hook_IN_motif"/>
</dbReference>
<dbReference type="InterPro" id="IPR040026">
    <property type="entry name" value="FliD"/>
</dbReference>
<sequence>MAISSLGVGSGLDLNGIITKLMQVEQQPLIGLQRKEANVQARISALGSLKSALSSLQTSASGLIPASGQSAADKFASFKATLADTAVASATASTGAVAGLYSLEVTALAQTQRLVSQQSASYTSSTSPLTATGTLRIAIGSMSTGSFVETGYKDIDMSASGKTLADLRDAINAAAAGVSATIITTSNVVGARAQLVLTSNATGQAGVMKLSGLSGFNFDPDTPAVVPGTMSQESADGGQVAQNAAFKINGIPTTSNSNTVSTVLDGLTLTLLKTNSGSPTTLTVTKDSSTGLKSALNALIKSYNDANKTARELGAYDASTKKAGALQGDATLRGVQSQFRSLIATTAGGTSVYQRLSDIGVAVQKDGSLLLDSVKLDAAITADYTGVTTLASAVGTAFKSALEGLVSSTGNITSAR</sequence>
<evidence type="ECO:0000256" key="1">
    <source>
        <dbReference type="ARBA" id="ARBA00009764"/>
    </source>
</evidence>
<protein>
    <recommendedName>
        <fullName evidence="5">Flagellar hook-associated protein 2</fullName>
        <shortName evidence="5">HAP2</shortName>
    </recommendedName>
    <alternativeName>
        <fullName evidence="5">Flagellar cap protein</fullName>
    </alternativeName>
</protein>
<keyword evidence="8" id="KW-0969">Cilium</keyword>
<evidence type="ECO:0000256" key="3">
    <source>
        <dbReference type="ARBA" id="ARBA00023054"/>
    </source>
</evidence>
<comment type="subunit">
    <text evidence="2 5">Homopentamer.</text>
</comment>
<gene>
    <name evidence="8" type="primary">fliD</name>
    <name evidence="8" type="ORF">IPJ48_19175</name>
</gene>
<evidence type="ECO:0000313" key="9">
    <source>
        <dbReference type="Proteomes" id="UP000886602"/>
    </source>
</evidence>
<evidence type="ECO:0000313" key="8">
    <source>
        <dbReference type="EMBL" id="MBK7425023.1"/>
    </source>
</evidence>
<evidence type="ECO:0000259" key="6">
    <source>
        <dbReference type="Pfam" id="PF02465"/>
    </source>
</evidence>
<comment type="subcellular location">
    <subcellularLocation>
        <location evidence="5">Secreted</location>
    </subcellularLocation>
    <subcellularLocation>
        <location evidence="5">Bacterial flagellum</location>
    </subcellularLocation>
</comment>
<dbReference type="GO" id="GO:0009424">
    <property type="term" value="C:bacterial-type flagellum hook"/>
    <property type="evidence" value="ECO:0007669"/>
    <property type="project" value="UniProtKB-UniRule"/>
</dbReference>
<organism evidence="8 9">
    <name type="scientific">Candidatus Propionivibrio dominans</name>
    <dbReference type="NCBI Taxonomy" id="2954373"/>
    <lineage>
        <taxon>Bacteria</taxon>
        <taxon>Pseudomonadati</taxon>
        <taxon>Pseudomonadota</taxon>
        <taxon>Betaproteobacteria</taxon>
        <taxon>Rhodocyclales</taxon>
        <taxon>Rhodocyclaceae</taxon>
        <taxon>Propionivibrio</taxon>
    </lineage>
</organism>
<feature type="domain" description="Flagellar hook-associated protein 2 C-terminal" evidence="7">
    <location>
        <begin position="241"/>
        <end position="412"/>
    </location>
</feature>
<keyword evidence="8" id="KW-0282">Flagellum</keyword>
<keyword evidence="3" id="KW-0175">Coiled coil</keyword>
<dbReference type="GO" id="GO:0009421">
    <property type="term" value="C:bacterial-type flagellum filament cap"/>
    <property type="evidence" value="ECO:0007669"/>
    <property type="project" value="InterPro"/>
</dbReference>
<keyword evidence="4 5" id="KW-0975">Bacterial flagellum</keyword>
<proteinExistence type="inferred from homology"/>
<dbReference type="PANTHER" id="PTHR30288:SF0">
    <property type="entry name" value="FLAGELLAR HOOK-ASSOCIATED PROTEIN 2"/>
    <property type="match status" value="1"/>
</dbReference>
<dbReference type="AlphaFoldDB" id="A0A9D7FFI9"/>
<dbReference type="Pfam" id="PF07196">
    <property type="entry name" value="Flagellin_IN"/>
    <property type="match status" value="1"/>
</dbReference>
<reference evidence="8" key="1">
    <citation type="submission" date="2020-10" db="EMBL/GenBank/DDBJ databases">
        <title>Connecting structure to function with the recovery of over 1000 high-quality activated sludge metagenome-assembled genomes encoding full-length rRNA genes using long-read sequencing.</title>
        <authorList>
            <person name="Singleton C.M."/>
            <person name="Petriglieri F."/>
            <person name="Kristensen J.M."/>
            <person name="Kirkegaard R.H."/>
            <person name="Michaelsen T.Y."/>
            <person name="Andersen M.H."/>
            <person name="Karst S.M."/>
            <person name="Dueholm M.S."/>
            <person name="Nielsen P.H."/>
            <person name="Albertsen M."/>
        </authorList>
    </citation>
    <scope>NUCLEOTIDE SEQUENCE</scope>
    <source>
        <strain evidence="8">EsbW_18-Q3-R4-48_MAXAC.044</strain>
    </source>
</reference>
<comment type="caution">
    <text evidence="8">The sequence shown here is derived from an EMBL/GenBank/DDBJ whole genome shotgun (WGS) entry which is preliminary data.</text>
</comment>
<evidence type="ECO:0000256" key="4">
    <source>
        <dbReference type="ARBA" id="ARBA00023143"/>
    </source>
</evidence>
<comment type="function">
    <text evidence="5">Required for morphogenesis and for the elongation of the flagellar filament by facilitating polymerization of the flagellin monomers at the tip of growing filament. Forms a capping structure, which prevents flagellin subunits (transported through the central channel of the flagellum) from leaking out without polymerization at the distal end.</text>
</comment>
<evidence type="ECO:0000256" key="2">
    <source>
        <dbReference type="ARBA" id="ARBA00011255"/>
    </source>
</evidence>
<dbReference type="Proteomes" id="UP000886602">
    <property type="component" value="Unassembled WGS sequence"/>
</dbReference>
<name>A0A9D7FFI9_9RHOO</name>
<dbReference type="EMBL" id="JADJNC010000060">
    <property type="protein sequence ID" value="MBK7425023.1"/>
    <property type="molecule type" value="Genomic_DNA"/>
</dbReference>
<feature type="domain" description="Flagellar hook-associated protein 2 N-terminal" evidence="6">
    <location>
        <begin position="10"/>
        <end position="112"/>
    </location>
</feature>
<keyword evidence="8" id="KW-0966">Cell projection</keyword>
<comment type="similarity">
    <text evidence="1 5">Belongs to the FliD family.</text>
</comment>
<evidence type="ECO:0000259" key="7">
    <source>
        <dbReference type="Pfam" id="PF07195"/>
    </source>
</evidence>
<evidence type="ECO:0000256" key="5">
    <source>
        <dbReference type="RuleBase" id="RU362066"/>
    </source>
</evidence>
<dbReference type="PANTHER" id="PTHR30288">
    <property type="entry name" value="FLAGELLAR CAP/ASSEMBLY PROTEIN FLID"/>
    <property type="match status" value="1"/>
</dbReference>
<dbReference type="GO" id="GO:0071973">
    <property type="term" value="P:bacterial-type flagellum-dependent cell motility"/>
    <property type="evidence" value="ECO:0007669"/>
    <property type="project" value="TreeGrafter"/>
</dbReference>
<accession>A0A9D7FFI9</accession>
<dbReference type="GO" id="GO:0005576">
    <property type="term" value="C:extracellular region"/>
    <property type="evidence" value="ECO:0007669"/>
    <property type="project" value="UniProtKB-SubCell"/>
</dbReference>
<dbReference type="InterPro" id="IPR010809">
    <property type="entry name" value="FliD_C"/>
</dbReference>
<keyword evidence="5" id="KW-0964">Secreted</keyword>
<dbReference type="Pfam" id="PF07195">
    <property type="entry name" value="FliD_C"/>
    <property type="match status" value="1"/>
</dbReference>